<dbReference type="InterPro" id="IPR051432">
    <property type="entry name" value="KCNMA1_auxiliary"/>
</dbReference>
<proteinExistence type="predicted"/>
<keyword evidence="3" id="KW-1003">Cell membrane</keyword>
<reference evidence="11 13" key="1">
    <citation type="journal article" date="2010" name="BMC Genomics">
        <title>Combination of measures distinguishes pre-miRNAs from other stem-loops in the genome of the newly sequenced Anopheles darlingi.</title>
        <authorList>
            <person name="Mendes N.D."/>
            <person name="Freitas A.T."/>
            <person name="Vasconcelos A.T."/>
            <person name="Sagot M.F."/>
        </authorList>
    </citation>
    <scope>NUCLEOTIDE SEQUENCE</scope>
</reference>
<dbReference type="PANTHER" id="PTHR46473">
    <property type="entry name" value="GH08155P"/>
    <property type="match status" value="1"/>
</dbReference>
<keyword evidence="7" id="KW-0406">Ion transport</keyword>
<dbReference type="Proteomes" id="UP000000673">
    <property type="component" value="Unassembled WGS sequence"/>
</dbReference>
<keyword evidence="8" id="KW-0472">Membrane</keyword>
<sequence>MVEWHSTILIVRSARQYSIISQRTVALQCGSMAKYGVLTLLITGALIGLVDARYSHVACQVVENKWCTVQRLRISARTDVRSLVFPDDRYERIRIGQYYDFVNTDSTIVIFSGELFYRMRRVRYLQMNGVRMVGLDMPDTVIELDVADNWLSRVYIDPDRSYSLRKLIMRNNHLTSISSFKYLNMLEELDLSDNLLHAVNFDVFSFMPYIRVLNLARNRIFSATAGNGVISLGYLEEANLAENQLSKLDVGVWLFPSLRMLNLTGNPIKRLNLSSQQSFPRLKMVLL</sequence>
<dbReference type="STRING" id="43151.W5JVB4"/>
<reference evidence="11" key="2">
    <citation type="submission" date="2010-05" db="EMBL/GenBank/DDBJ databases">
        <authorList>
            <person name="Almeida L.G."/>
            <person name="Nicolas M.F."/>
            <person name="Souza R.C."/>
            <person name="Vasconcelos A.T.R."/>
        </authorList>
    </citation>
    <scope>NUCLEOTIDE SEQUENCE</scope>
</reference>
<evidence type="ECO:0000256" key="4">
    <source>
        <dbReference type="ARBA" id="ARBA00022692"/>
    </source>
</evidence>
<evidence type="ECO:0000256" key="2">
    <source>
        <dbReference type="ARBA" id="ARBA00022448"/>
    </source>
</evidence>
<dbReference type="OrthoDB" id="5954366at2759"/>
<dbReference type="eggNOG" id="KOG4194">
    <property type="taxonomic scope" value="Eukaryota"/>
</dbReference>
<dbReference type="VEuPathDB" id="VectorBase:ADAC001309"/>
<dbReference type="GO" id="GO:0034220">
    <property type="term" value="P:monoatomic ion transmembrane transport"/>
    <property type="evidence" value="ECO:0007669"/>
    <property type="project" value="UniProtKB-KW"/>
</dbReference>
<dbReference type="Pfam" id="PF13855">
    <property type="entry name" value="LRR_8"/>
    <property type="match status" value="1"/>
</dbReference>
<reference evidence="11" key="3">
    <citation type="journal article" date="2013" name="Nucleic Acids Res.">
        <title>The genome of Anopheles darlingi, the main neotropical malaria vector.</title>
        <authorList>
            <person name="Marinotti O."/>
            <person name="Cerqueira G.C."/>
            <person name="de Almeida L.G."/>
            <person name="Ferro M.I."/>
            <person name="Loreto E.L."/>
            <person name="Zaha A."/>
            <person name="Teixeira S.M."/>
            <person name="Wespiser A.R."/>
            <person name="Almeida E Silva A."/>
            <person name="Schlindwein A.D."/>
            <person name="Pacheco A.C."/>
            <person name="Silva A.L."/>
            <person name="Graveley B.R."/>
            <person name="Walenz B.P."/>
            <person name="Lima Bde A."/>
            <person name="Ribeiro C.A."/>
            <person name="Nunes-Silva C.G."/>
            <person name="de Carvalho C.R."/>
            <person name="Soares C.M."/>
            <person name="de Menezes C.B."/>
            <person name="Matiolli C."/>
            <person name="Caffrey D."/>
            <person name="Araujo D.A."/>
            <person name="de Oliveira D.M."/>
            <person name="Golenbock D."/>
            <person name="Grisard E.C."/>
            <person name="Fantinatti-Garboggini F."/>
            <person name="de Carvalho F.M."/>
            <person name="Barcellos F.G."/>
            <person name="Prosdocimi F."/>
            <person name="May G."/>
            <person name="Azevedo Junior G.M."/>
            <person name="Guimaraes G.M."/>
            <person name="Goldman G.H."/>
            <person name="Padilha I.Q."/>
            <person name="Batista Jda S."/>
            <person name="Ferro J.A."/>
            <person name="Ribeiro J.M."/>
            <person name="Fietto J.L."/>
            <person name="Dabbas K.M."/>
            <person name="Cerdeira L."/>
            <person name="Agnez-Lima L.F."/>
            <person name="Brocchi M."/>
            <person name="de Carvalho M.O."/>
            <person name="Teixeira Mde M."/>
            <person name="Diniz Maia Mde M."/>
            <person name="Goldman M.H."/>
            <person name="Cruz Schneider M.P."/>
            <person name="Felipe M.S."/>
            <person name="Hungria M."/>
            <person name="Nicolas M.F."/>
            <person name="Pereira M."/>
            <person name="Montes M.A."/>
            <person name="Cantao M.E."/>
            <person name="Vincentz M."/>
            <person name="Rafael M.S."/>
            <person name="Silverman N."/>
            <person name="Stoco P.H."/>
            <person name="Souza R.C."/>
            <person name="Vicentini R."/>
            <person name="Gazzinelli R.T."/>
            <person name="Neves Rde O."/>
            <person name="Silva R."/>
            <person name="Astolfi-Filho S."/>
            <person name="Maciel T.E."/>
            <person name="Urmenyi T.P."/>
            <person name="Tadei W.P."/>
            <person name="Camargo E.P."/>
            <person name="de Vasconcelos A.T."/>
        </authorList>
    </citation>
    <scope>NUCLEOTIDE SEQUENCE</scope>
</reference>
<dbReference type="GO" id="GO:0005886">
    <property type="term" value="C:plasma membrane"/>
    <property type="evidence" value="ECO:0007669"/>
    <property type="project" value="UniProtKB-SubCell"/>
</dbReference>
<keyword evidence="2" id="KW-0813">Transport</keyword>
<keyword evidence="4" id="KW-0812">Transmembrane</keyword>
<dbReference type="AlphaFoldDB" id="W5JVB4"/>
<dbReference type="HOGENOM" id="CLU_970501_0_0_1"/>
<evidence type="ECO:0000256" key="3">
    <source>
        <dbReference type="ARBA" id="ARBA00022475"/>
    </source>
</evidence>
<evidence type="ECO:0000256" key="1">
    <source>
        <dbReference type="ARBA" id="ARBA00004162"/>
    </source>
</evidence>
<dbReference type="VEuPathDB" id="VectorBase:ADAR2_010798"/>
<evidence type="ECO:0000313" key="13">
    <source>
        <dbReference type="Proteomes" id="UP000000673"/>
    </source>
</evidence>
<evidence type="ECO:0000256" key="7">
    <source>
        <dbReference type="ARBA" id="ARBA00023065"/>
    </source>
</evidence>
<dbReference type="Gene3D" id="3.80.10.10">
    <property type="entry name" value="Ribonuclease Inhibitor"/>
    <property type="match status" value="1"/>
</dbReference>
<evidence type="ECO:0000313" key="11">
    <source>
        <dbReference type="EMBL" id="ETN66895.1"/>
    </source>
</evidence>
<evidence type="ECO:0000313" key="12">
    <source>
        <dbReference type="EnsemblMetazoa" id="ADAC001309-PA"/>
    </source>
</evidence>
<dbReference type="InterPro" id="IPR032675">
    <property type="entry name" value="LRR_dom_sf"/>
</dbReference>
<dbReference type="EMBL" id="ADMH02000343">
    <property type="protein sequence ID" value="ETN66895.1"/>
    <property type="molecule type" value="Genomic_DNA"/>
</dbReference>
<comment type="subcellular location">
    <subcellularLocation>
        <location evidence="1">Cell membrane</location>
        <topology evidence="1">Single-pass membrane protein</topology>
    </subcellularLocation>
</comment>
<evidence type="ECO:0000256" key="8">
    <source>
        <dbReference type="ARBA" id="ARBA00023136"/>
    </source>
</evidence>
<reference evidence="12" key="4">
    <citation type="submission" date="2015-06" db="UniProtKB">
        <authorList>
            <consortium name="EnsemblMetazoa"/>
        </authorList>
    </citation>
    <scope>IDENTIFICATION</scope>
</reference>
<gene>
    <name evidence="11" type="ORF">AND_001309</name>
</gene>
<keyword evidence="9" id="KW-1015">Disulfide bond</keyword>
<dbReference type="PROSITE" id="PS51450">
    <property type="entry name" value="LRR"/>
    <property type="match status" value="1"/>
</dbReference>
<protein>
    <submittedName>
        <fullName evidence="11 12">Uncharacterized protein</fullName>
    </submittedName>
</protein>
<keyword evidence="5" id="KW-0732">Signal</keyword>
<dbReference type="PANTHER" id="PTHR46473:SF10">
    <property type="entry name" value="LD45603P-RELATED"/>
    <property type="match status" value="1"/>
</dbReference>
<keyword evidence="13" id="KW-1185">Reference proteome</keyword>
<evidence type="ECO:0000256" key="10">
    <source>
        <dbReference type="ARBA" id="ARBA00023303"/>
    </source>
</evidence>
<dbReference type="EnsemblMetazoa" id="ADAC001309-RA">
    <property type="protein sequence ID" value="ADAC001309-PA"/>
    <property type="gene ID" value="ADAC001309"/>
</dbReference>
<dbReference type="SUPFAM" id="SSF52058">
    <property type="entry name" value="L domain-like"/>
    <property type="match status" value="1"/>
</dbReference>
<keyword evidence="6" id="KW-1133">Transmembrane helix</keyword>
<keyword evidence="10" id="KW-0407">Ion channel</keyword>
<dbReference type="InterPro" id="IPR001611">
    <property type="entry name" value="Leu-rich_rpt"/>
</dbReference>
<evidence type="ECO:0000256" key="6">
    <source>
        <dbReference type="ARBA" id="ARBA00022989"/>
    </source>
</evidence>
<evidence type="ECO:0000256" key="5">
    <source>
        <dbReference type="ARBA" id="ARBA00022729"/>
    </source>
</evidence>
<accession>W5JVB4</accession>
<dbReference type="OMA" id="VVENKWC"/>
<name>W5JVB4_ANODA</name>
<evidence type="ECO:0000256" key="9">
    <source>
        <dbReference type="ARBA" id="ARBA00023157"/>
    </source>
</evidence>
<organism evidence="11">
    <name type="scientific">Anopheles darlingi</name>
    <name type="common">Mosquito</name>
    <dbReference type="NCBI Taxonomy" id="43151"/>
    <lineage>
        <taxon>Eukaryota</taxon>
        <taxon>Metazoa</taxon>
        <taxon>Ecdysozoa</taxon>
        <taxon>Arthropoda</taxon>
        <taxon>Hexapoda</taxon>
        <taxon>Insecta</taxon>
        <taxon>Pterygota</taxon>
        <taxon>Neoptera</taxon>
        <taxon>Endopterygota</taxon>
        <taxon>Diptera</taxon>
        <taxon>Nematocera</taxon>
        <taxon>Culicoidea</taxon>
        <taxon>Culicidae</taxon>
        <taxon>Anophelinae</taxon>
        <taxon>Anopheles</taxon>
    </lineage>
</organism>